<dbReference type="OrthoDB" id="274622at2759"/>
<evidence type="ECO:0008006" key="6">
    <source>
        <dbReference type="Google" id="ProtNLM"/>
    </source>
</evidence>
<evidence type="ECO:0000256" key="2">
    <source>
        <dbReference type="ARBA" id="ARBA00022980"/>
    </source>
</evidence>
<dbReference type="eggNOG" id="KOG3203">
    <property type="taxonomic scope" value="Eukaryota"/>
</dbReference>
<organism evidence="4">
    <name type="scientific">Fonticula alba</name>
    <name type="common">Slime mold</name>
    <dbReference type="NCBI Taxonomy" id="691883"/>
    <lineage>
        <taxon>Eukaryota</taxon>
        <taxon>Rotosphaerida</taxon>
        <taxon>Fonticulaceae</taxon>
        <taxon>Fonticula</taxon>
    </lineage>
</organism>
<dbReference type="InterPro" id="IPR005823">
    <property type="entry name" value="Ribosomal_uL13_bac-type"/>
</dbReference>
<dbReference type="Proteomes" id="UP000030693">
    <property type="component" value="Unassembled WGS sequence"/>
</dbReference>
<proteinExistence type="inferred from homology"/>
<dbReference type="STRING" id="691883.A0A058Z1B0"/>
<dbReference type="PANTHER" id="PTHR11545:SF2">
    <property type="entry name" value="LARGE RIBOSOMAL SUBUNIT PROTEIN UL13M"/>
    <property type="match status" value="1"/>
</dbReference>
<sequence>MVYRANSATHLRVWHHIDATGQRMGRVATQVAKVLMGKGKPTYHPAADSGDYVVITNAARFELTGKKLQQRVHRYHTGYPGGLKEVPIKKTMETQPDVVFRRAVSGMLPKNNLRPRMLRRLRIENGASSPFVANALRSGPGADIVLETPTLPAGAAPRTVLQAVRESERPLSQLRRVVAATSTGKAAPTEAELLTAQVRDRMAQLQLALHKSGPNKSNYKTKTYQKTGKH</sequence>
<dbReference type="PANTHER" id="PTHR11545">
    <property type="entry name" value="RIBOSOMAL PROTEIN L13"/>
    <property type="match status" value="1"/>
</dbReference>
<dbReference type="Pfam" id="PF00572">
    <property type="entry name" value="Ribosomal_L13"/>
    <property type="match status" value="1"/>
</dbReference>
<dbReference type="SUPFAM" id="SSF52161">
    <property type="entry name" value="Ribosomal protein L13"/>
    <property type="match status" value="1"/>
</dbReference>
<dbReference type="GO" id="GO:0006412">
    <property type="term" value="P:translation"/>
    <property type="evidence" value="ECO:0007669"/>
    <property type="project" value="InterPro"/>
</dbReference>
<dbReference type="InterPro" id="IPR036899">
    <property type="entry name" value="Ribosomal_uL13_sf"/>
</dbReference>
<keyword evidence="5" id="KW-1185">Reference proteome</keyword>
<accession>A0A058Z1B0</accession>
<keyword evidence="2" id="KW-0689">Ribosomal protein</keyword>
<evidence type="ECO:0000313" key="4">
    <source>
        <dbReference type="EMBL" id="KCV68049.1"/>
    </source>
</evidence>
<protein>
    <recommendedName>
        <fullName evidence="6">50S ribosomal protein L13</fullName>
    </recommendedName>
</protein>
<evidence type="ECO:0000256" key="3">
    <source>
        <dbReference type="ARBA" id="ARBA00023274"/>
    </source>
</evidence>
<dbReference type="EMBL" id="KB932211">
    <property type="protein sequence ID" value="KCV68049.1"/>
    <property type="molecule type" value="Genomic_DNA"/>
</dbReference>
<dbReference type="GO" id="GO:0003735">
    <property type="term" value="F:structural constituent of ribosome"/>
    <property type="evidence" value="ECO:0007669"/>
    <property type="project" value="InterPro"/>
</dbReference>
<dbReference type="GO" id="GO:0017148">
    <property type="term" value="P:negative regulation of translation"/>
    <property type="evidence" value="ECO:0007669"/>
    <property type="project" value="TreeGrafter"/>
</dbReference>
<dbReference type="GO" id="GO:0003729">
    <property type="term" value="F:mRNA binding"/>
    <property type="evidence" value="ECO:0007669"/>
    <property type="project" value="TreeGrafter"/>
</dbReference>
<dbReference type="AlphaFoldDB" id="A0A058Z1B0"/>
<dbReference type="GeneID" id="20530240"/>
<dbReference type="HAMAP" id="MF_01366">
    <property type="entry name" value="Ribosomal_uL13"/>
    <property type="match status" value="1"/>
</dbReference>
<dbReference type="RefSeq" id="XP_009497616.1">
    <property type="nucleotide sequence ID" value="XM_009499341.1"/>
</dbReference>
<dbReference type="CDD" id="cd00392">
    <property type="entry name" value="Ribosomal_L13"/>
    <property type="match status" value="1"/>
</dbReference>
<gene>
    <name evidence="4" type="ORF">H696_05515</name>
</gene>
<evidence type="ECO:0000313" key="5">
    <source>
        <dbReference type="Proteomes" id="UP000030693"/>
    </source>
</evidence>
<evidence type="ECO:0000256" key="1">
    <source>
        <dbReference type="ARBA" id="ARBA00006227"/>
    </source>
</evidence>
<dbReference type="GO" id="GO:0005762">
    <property type="term" value="C:mitochondrial large ribosomal subunit"/>
    <property type="evidence" value="ECO:0007669"/>
    <property type="project" value="TreeGrafter"/>
</dbReference>
<name>A0A058Z1B0_FONAL</name>
<keyword evidence="3" id="KW-0687">Ribonucleoprotein</keyword>
<dbReference type="InterPro" id="IPR005822">
    <property type="entry name" value="Ribosomal_uL13"/>
</dbReference>
<comment type="similarity">
    <text evidence="1">Belongs to the universal ribosomal protein uL13 family.</text>
</comment>
<dbReference type="NCBIfam" id="TIGR01066">
    <property type="entry name" value="rplM_bact"/>
    <property type="match status" value="1"/>
</dbReference>
<dbReference type="Gene3D" id="3.90.1180.10">
    <property type="entry name" value="Ribosomal protein L13"/>
    <property type="match status" value="1"/>
</dbReference>
<reference evidence="4" key="1">
    <citation type="submission" date="2013-04" db="EMBL/GenBank/DDBJ databases">
        <title>The Genome Sequence of Fonticula alba ATCC 38817.</title>
        <authorList>
            <consortium name="The Broad Institute Genomics Platform"/>
            <person name="Russ C."/>
            <person name="Cuomo C."/>
            <person name="Burger G."/>
            <person name="Gray M.W."/>
            <person name="Holland P.W.H."/>
            <person name="King N."/>
            <person name="Lang F.B.F."/>
            <person name="Roger A.J."/>
            <person name="Ruiz-Trillo I."/>
            <person name="Brown M."/>
            <person name="Walker B."/>
            <person name="Young S."/>
            <person name="Zeng Q."/>
            <person name="Gargeya S."/>
            <person name="Fitzgerald M."/>
            <person name="Haas B."/>
            <person name="Abouelleil A."/>
            <person name="Allen A.W."/>
            <person name="Alvarado L."/>
            <person name="Arachchi H.M."/>
            <person name="Berlin A.M."/>
            <person name="Chapman S.B."/>
            <person name="Gainer-Dewar J."/>
            <person name="Goldberg J."/>
            <person name="Griggs A."/>
            <person name="Gujja S."/>
            <person name="Hansen M."/>
            <person name="Howarth C."/>
            <person name="Imamovic A."/>
            <person name="Ireland A."/>
            <person name="Larimer J."/>
            <person name="McCowan C."/>
            <person name="Murphy C."/>
            <person name="Pearson M."/>
            <person name="Poon T.W."/>
            <person name="Priest M."/>
            <person name="Roberts A."/>
            <person name="Saif S."/>
            <person name="Shea T."/>
            <person name="Sisk P."/>
            <person name="Sykes S."/>
            <person name="Wortman J."/>
            <person name="Nusbaum C."/>
            <person name="Birren B."/>
        </authorList>
    </citation>
    <scope>NUCLEOTIDE SEQUENCE [LARGE SCALE GENOMIC DNA]</scope>
    <source>
        <strain evidence="4">ATCC 38817</strain>
    </source>
</reference>